<evidence type="ECO:0000256" key="1">
    <source>
        <dbReference type="SAM" id="MobiDB-lite"/>
    </source>
</evidence>
<dbReference type="AlphaFoldDB" id="A0A5N1JAA8"/>
<protein>
    <recommendedName>
        <fullName evidence="4">DUF560 domain-containing protein</fullName>
    </recommendedName>
</protein>
<evidence type="ECO:0008006" key="4">
    <source>
        <dbReference type="Google" id="ProtNLM"/>
    </source>
</evidence>
<dbReference type="SUPFAM" id="SSF56935">
    <property type="entry name" value="Porins"/>
    <property type="match status" value="1"/>
</dbReference>
<dbReference type="Gene3D" id="2.40.160.10">
    <property type="entry name" value="Porin"/>
    <property type="match status" value="1"/>
</dbReference>
<comment type="caution">
    <text evidence="2">The sequence shown here is derived from an EMBL/GenBank/DDBJ whole genome shotgun (WGS) entry which is preliminary data.</text>
</comment>
<dbReference type="Proteomes" id="UP000326344">
    <property type="component" value="Unassembled WGS sequence"/>
</dbReference>
<dbReference type="EMBL" id="VTWS01000008">
    <property type="protein sequence ID" value="KAA9347196.1"/>
    <property type="molecule type" value="Genomic_DNA"/>
</dbReference>
<organism evidence="2 3">
    <name type="scientific">Larkinella humicola</name>
    <dbReference type="NCBI Taxonomy" id="2607654"/>
    <lineage>
        <taxon>Bacteria</taxon>
        <taxon>Pseudomonadati</taxon>
        <taxon>Bacteroidota</taxon>
        <taxon>Cytophagia</taxon>
        <taxon>Cytophagales</taxon>
        <taxon>Spirosomataceae</taxon>
        <taxon>Larkinella</taxon>
    </lineage>
</organism>
<dbReference type="RefSeq" id="WP_150880776.1">
    <property type="nucleotide sequence ID" value="NZ_VTWS01000008.1"/>
</dbReference>
<reference evidence="2 3" key="1">
    <citation type="submission" date="2019-09" db="EMBL/GenBank/DDBJ databases">
        <title>Genome Sequence of Larkinella sp MA1.</title>
        <authorList>
            <person name="Srinivasan S."/>
        </authorList>
    </citation>
    <scope>NUCLEOTIDE SEQUENCE [LARGE SCALE GENOMIC DNA]</scope>
    <source>
        <strain evidence="2 3">MA1</strain>
    </source>
</reference>
<dbReference type="InterPro" id="IPR023614">
    <property type="entry name" value="Porin_dom_sf"/>
</dbReference>
<feature type="region of interest" description="Disordered" evidence="1">
    <location>
        <begin position="262"/>
        <end position="282"/>
    </location>
</feature>
<gene>
    <name evidence="2" type="ORF">F0P93_26685</name>
</gene>
<accession>A0A5N1JAA8</accession>
<sequence length="409" mass="46122">MKKAAVLIITILFGVVIQDGFAQNKPDYLSIEAQIQETYAQRNWWKVLKISQLSINNQIDYLALRQRAGIASFFRGDFGQSIVHLNVARQFNHRDSVAQAYLYYNLLYDGRPAEAVARADAFPTVLQQRLGFRARQFITSLNLESGIKVSSVPDQVGNATYLTVGLEHRLSPFMHLYQSLSRLSQGYGTDIHLIQLQYFIRTDLRLSPGWLVSPAFHRFSVTGTGTTMTGFQQRGTVFHLNLTRSGNEWKVFPLLTYSQISNGGNPSPDQGPPPGGGIPNKESQWQIGLGGEYAIHRVRFQGSYELQNKSLTSTWDPLWSLNAVFTSSPKFSIKTGYGYFQTTNFLESTTAIYNNVPDPTRDKTTLLFNFGVGKRTSFYLLGQYERKGSNILNQNYHYLTVTGGFTIPF</sequence>
<name>A0A5N1JAA8_9BACT</name>
<evidence type="ECO:0000313" key="3">
    <source>
        <dbReference type="Proteomes" id="UP000326344"/>
    </source>
</evidence>
<evidence type="ECO:0000313" key="2">
    <source>
        <dbReference type="EMBL" id="KAA9347196.1"/>
    </source>
</evidence>
<proteinExistence type="predicted"/>
<keyword evidence="3" id="KW-1185">Reference proteome</keyword>